<evidence type="ECO:0000313" key="3">
    <source>
        <dbReference type="Proteomes" id="UP000269721"/>
    </source>
</evidence>
<dbReference type="SUPFAM" id="SSF48464">
    <property type="entry name" value="ENTH/VHS domain"/>
    <property type="match status" value="1"/>
</dbReference>
<proteinExistence type="predicted"/>
<evidence type="ECO:0000313" key="2">
    <source>
        <dbReference type="EMBL" id="RKO92713.1"/>
    </source>
</evidence>
<sequence length="77" mass="8466">MSAVSPSSRVHDPASLEAIRLEYRENLAELTFNSKPIITNLTIIAQENVGAAPAIVQAIEDQMRNVRETCRNRGSEA</sequence>
<dbReference type="GO" id="GO:0006369">
    <property type="term" value="P:termination of RNA polymerase II transcription"/>
    <property type="evidence" value="ECO:0007669"/>
    <property type="project" value="InterPro"/>
</dbReference>
<feature type="domain" description="CID" evidence="1">
    <location>
        <begin position="15"/>
        <end position="77"/>
    </location>
</feature>
<dbReference type="PROSITE" id="PS51391">
    <property type="entry name" value="CID"/>
    <property type="match status" value="1"/>
</dbReference>
<gene>
    <name evidence="2" type="ORF">BDK51DRAFT_48129</name>
</gene>
<dbReference type="OrthoDB" id="2129491at2759"/>
<dbReference type="GO" id="GO:0031124">
    <property type="term" value="P:mRNA 3'-end processing"/>
    <property type="evidence" value="ECO:0007669"/>
    <property type="project" value="InterPro"/>
</dbReference>
<dbReference type="InterPro" id="IPR008942">
    <property type="entry name" value="ENTH_VHS"/>
</dbReference>
<keyword evidence="3" id="KW-1185">Reference proteome</keyword>
<dbReference type="InterPro" id="IPR045154">
    <property type="entry name" value="PCF11-like"/>
</dbReference>
<dbReference type="AlphaFoldDB" id="A0A4P9WKZ3"/>
<accession>A0A4P9WKZ3</accession>
<dbReference type="PANTHER" id="PTHR15921">
    <property type="entry name" value="PRE-MRNA CLEAVAGE COMPLEX II"/>
    <property type="match status" value="1"/>
</dbReference>
<dbReference type="GO" id="GO:0003729">
    <property type="term" value="F:mRNA binding"/>
    <property type="evidence" value="ECO:0007669"/>
    <property type="project" value="InterPro"/>
</dbReference>
<dbReference type="EMBL" id="KZ994527">
    <property type="protein sequence ID" value="RKO92713.1"/>
    <property type="molecule type" value="Genomic_DNA"/>
</dbReference>
<dbReference type="GO" id="GO:0000993">
    <property type="term" value="F:RNA polymerase II complex binding"/>
    <property type="evidence" value="ECO:0007669"/>
    <property type="project" value="InterPro"/>
</dbReference>
<dbReference type="PANTHER" id="PTHR15921:SF3">
    <property type="entry name" value="PRE-MRNA CLEAVAGE COMPLEX 2 PROTEIN PCF11"/>
    <property type="match status" value="1"/>
</dbReference>
<dbReference type="GO" id="GO:0005737">
    <property type="term" value="C:cytoplasm"/>
    <property type="evidence" value="ECO:0007669"/>
    <property type="project" value="TreeGrafter"/>
</dbReference>
<dbReference type="InterPro" id="IPR006569">
    <property type="entry name" value="CID_dom"/>
</dbReference>
<dbReference type="Proteomes" id="UP000269721">
    <property type="component" value="Unassembled WGS sequence"/>
</dbReference>
<dbReference type="Gene3D" id="1.25.40.90">
    <property type="match status" value="1"/>
</dbReference>
<evidence type="ECO:0000259" key="1">
    <source>
        <dbReference type="PROSITE" id="PS51391"/>
    </source>
</evidence>
<protein>
    <recommendedName>
        <fullName evidence="1">CID domain-containing protein</fullName>
    </recommendedName>
</protein>
<organism evidence="2 3">
    <name type="scientific">Blyttiomyces helicus</name>
    <dbReference type="NCBI Taxonomy" id="388810"/>
    <lineage>
        <taxon>Eukaryota</taxon>
        <taxon>Fungi</taxon>
        <taxon>Fungi incertae sedis</taxon>
        <taxon>Chytridiomycota</taxon>
        <taxon>Chytridiomycota incertae sedis</taxon>
        <taxon>Chytridiomycetes</taxon>
        <taxon>Chytridiomycetes incertae sedis</taxon>
        <taxon>Blyttiomyces</taxon>
    </lineage>
</organism>
<reference evidence="3" key="1">
    <citation type="journal article" date="2018" name="Nat. Microbiol.">
        <title>Leveraging single-cell genomics to expand the fungal tree of life.</title>
        <authorList>
            <person name="Ahrendt S.R."/>
            <person name="Quandt C.A."/>
            <person name="Ciobanu D."/>
            <person name="Clum A."/>
            <person name="Salamov A."/>
            <person name="Andreopoulos B."/>
            <person name="Cheng J.F."/>
            <person name="Woyke T."/>
            <person name="Pelin A."/>
            <person name="Henrissat B."/>
            <person name="Reynolds N.K."/>
            <person name="Benny G.L."/>
            <person name="Smith M.E."/>
            <person name="James T.Y."/>
            <person name="Grigoriev I.V."/>
        </authorList>
    </citation>
    <scope>NUCLEOTIDE SEQUENCE [LARGE SCALE GENOMIC DNA]</scope>
</reference>
<name>A0A4P9WKZ3_9FUNG</name>
<dbReference type="GO" id="GO:0005849">
    <property type="term" value="C:mRNA cleavage factor complex"/>
    <property type="evidence" value="ECO:0007669"/>
    <property type="project" value="TreeGrafter"/>
</dbReference>